<gene>
    <name evidence="2" type="ORF">CVU76_01200</name>
</gene>
<accession>A0A2N2F384</accession>
<dbReference type="EMBL" id="PHAO01000001">
    <property type="protein sequence ID" value="PKN02638.1"/>
    <property type="molecule type" value="Genomic_DNA"/>
</dbReference>
<dbReference type="Pfam" id="PF10066">
    <property type="entry name" value="DUF2304"/>
    <property type="match status" value="1"/>
</dbReference>
<name>A0A2N2F384_9BACT</name>
<evidence type="ECO:0000256" key="1">
    <source>
        <dbReference type="SAM" id="Phobius"/>
    </source>
</evidence>
<evidence type="ECO:0008006" key="4">
    <source>
        <dbReference type="Google" id="ProtNLM"/>
    </source>
</evidence>
<feature type="transmembrane region" description="Helical" evidence="1">
    <location>
        <begin position="61"/>
        <end position="82"/>
    </location>
</feature>
<comment type="caution">
    <text evidence="2">The sequence shown here is derived from an EMBL/GenBank/DDBJ whole genome shotgun (WGS) entry which is preliminary data.</text>
</comment>
<reference evidence="2 3" key="1">
    <citation type="journal article" date="2017" name="ISME J.">
        <title>Potential for microbial H2 and metal transformations associated with novel bacteria and archaea in deep terrestrial subsurface sediments.</title>
        <authorList>
            <person name="Hernsdorf A.W."/>
            <person name="Amano Y."/>
            <person name="Miyakawa K."/>
            <person name="Ise K."/>
            <person name="Suzuki Y."/>
            <person name="Anantharaman K."/>
            <person name="Probst A."/>
            <person name="Burstein D."/>
            <person name="Thomas B.C."/>
            <person name="Banfield J.F."/>
        </authorList>
    </citation>
    <scope>NUCLEOTIDE SEQUENCE [LARGE SCALE GENOMIC DNA]</scope>
    <source>
        <strain evidence="2">HGW-Dojkabacteria-1</strain>
    </source>
</reference>
<evidence type="ECO:0000313" key="3">
    <source>
        <dbReference type="Proteomes" id="UP000233417"/>
    </source>
</evidence>
<dbReference type="Proteomes" id="UP000233417">
    <property type="component" value="Unassembled WGS sequence"/>
</dbReference>
<keyword evidence="1" id="KW-0812">Transmembrane</keyword>
<feature type="transmembrane region" description="Helical" evidence="1">
    <location>
        <begin position="30"/>
        <end position="49"/>
    </location>
</feature>
<protein>
    <recommendedName>
        <fullName evidence="4">DUF2304 domain-containing protein</fullName>
    </recommendedName>
</protein>
<organism evidence="2 3">
    <name type="scientific">Candidatus Dojkabacteria bacterium HGW-Dojkabacteria-1</name>
    <dbReference type="NCBI Taxonomy" id="2013761"/>
    <lineage>
        <taxon>Bacteria</taxon>
        <taxon>Candidatus Dojkabacteria</taxon>
    </lineage>
</organism>
<feature type="transmembrane region" description="Helical" evidence="1">
    <location>
        <begin position="6"/>
        <end position="23"/>
    </location>
</feature>
<evidence type="ECO:0000313" key="2">
    <source>
        <dbReference type="EMBL" id="PKN02638.1"/>
    </source>
</evidence>
<dbReference type="AlphaFoldDB" id="A0A2N2F384"/>
<proteinExistence type="predicted"/>
<dbReference type="InterPro" id="IPR019277">
    <property type="entry name" value="DUF2304"/>
</dbReference>
<keyword evidence="1" id="KW-1133">Transmembrane helix</keyword>
<keyword evidence="1" id="KW-0472">Membrane</keyword>
<sequence>MVIQIVVTLGVLVLVIPSIYSSYKKKSMTPFGAFLWILFWIAGLILIWFPHLIDVIGSGLGVGRSIDAFVYIGIVYLLYVSLNQKIKLNEIKREITLLNRKLALRDVEEEKK</sequence>